<evidence type="ECO:0000313" key="2">
    <source>
        <dbReference type="Proteomes" id="UP000759537"/>
    </source>
</evidence>
<name>A0A9P5JZZ8_9AGAM</name>
<comment type="caution">
    <text evidence="1">The sequence shown here is derived from an EMBL/GenBank/DDBJ whole genome shotgun (WGS) entry which is preliminary data.</text>
</comment>
<evidence type="ECO:0008006" key="3">
    <source>
        <dbReference type="Google" id="ProtNLM"/>
    </source>
</evidence>
<accession>A0A9P5JZZ8</accession>
<dbReference type="OrthoDB" id="3217659at2759"/>
<proteinExistence type="predicted"/>
<protein>
    <recommendedName>
        <fullName evidence="3">F-box domain-containing protein</fullName>
    </recommendedName>
</protein>
<dbReference type="Gene3D" id="1.20.1280.50">
    <property type="match status" value="1"/>
</dbReference>
<dbReference type="AlphaFoldDB" id="A0A9P5JZZ8"/>
<sequence length="538" mass="60269">MNAMSSYLGNLHPAYPPFSSPVDVGAIRQSSISWVTPIVELSEGQTIERTQNVLFPYNGASQSEQPIRSKNHRRATIDNVPEEILLEIFDFYRLDAVVRSRGGRPWKWHRLAHVCQRWRRVVAVSPRRLGLQILCKSGAPVEPILDSWPTLPIVVRYKGSRKSKPLPDNIVAAFHYPDRVCDIDIGVTSSVLESMIEATQRPFPSLERVRITSNDPAGQSVLPSPGNFMGGSAPRLRDVYLDGVVFPFPELRRLLLSADNLVELRICNIKDAGYFSPDALVTALSALTRLRRLEVHFHRSTSLPTPSDADPPFSLERAALPSLTFLAFHGISKYLEGVVARIDFPSLTFVIIRFLNEFIFEIPQLCRFIGRVDALKSPNEVIVKPSQDNASITFTQRGERRRNLGELFLVISGGPLDWQQSSTTQIFTQLSPLLSNVKILTFGKYPSSPAGEEELDPIQWLELFRPFRSVWNVRVTEKIVPDVALALGGLSDDEAPGVLPALLTLILEGHRDYPFIQEAAERFVAQRQLSGRHIDLLG</sequence>
<reference evidence="1" key="1">
    <citation type="submission" date="2019-10" db="EMBL/GenBank/DDBJ databases">
        <authorList>
            <consortium name="DOE Joint Genome Institute"/>
            <person name="Kuo A."/>
            <person name="Miyauchi S."/>
            <person name="Kiss E."/>
            <person name="Drula E."/>
            <person name="Kohler A."/>
            <person name="Sanchez-Garcia M."/>
            <person name="Andreopoulos B."/>
            <person name="Barry K.W."/>
            <person name="Bonito G."/>
            <person name="Buee M."/>
            <person name="Carver A."/>
            <person name="Chen C."/>
            <person name="Cichocki N."/>
            <person name="Clum A."/>
            <person name="Culley D."/>
            <person name="Crous P.W."/>
            <person name="Fauchery L."/>
            <person name="Girlanda M."/>
            <person name="Hayes R."/>
            <person name="Keri Z."/>
            <person name="LaButti K."/>
            <person name="Lipzen A."/>
            <person name="Lombard V."/>
            <person name="Magnuson J."/>
            <person name="Maillard F."/>
            <person name="Morin E."/>
            <person name="Murat C."/>
            <person name="Nolan M."/>
            <person name="Ohm R."/>
            <person name="Pangilinan J."/>
            <person name="Pereira M."/>
            <person name="Perotto S."/>
            <person name="Peter M."/>
            <person name="Riley R."/>
            <person name="Sitrit Y."/>
            <person name="Stielow B."/>
            <person name="Szollosi G."/>
            <person name="Zifcakova L."/>
            <person name="Stursova M."/>
            <person name="Spatafora J.W."/>
            <person name="Tedersoo L."/>
            <person name="Vaario L.-M."/>
            <person name="Yamada A."/>
            <person name="Yan M."/>
            <person name="Wang P."/>
            <person name="Xu J."/>
            <person name="Bruns T."/>
            <person name="Baldrian P."/>
            <person name="Vilgalys R."/>
            <person name="Henrissat B."/>
            <person name="Grigoriev I.V."/>
            <person name="Hibbett D."/>
            <person name="Nagy L.G."/>
            <person name="Martin F.M."/>
        </authorList>
    </citation>
    <scope>NUCLEOTIDE SEQUENCE</scope>
    <source>
        <strain evidence="1">Prilba</strain>
    </source>
</reference>
<keyword evidence="2" id="KW-1185">Reference proteome</keyword>
<dbReference type="Proteomes" id="UP000759537">
    <property type="component" value="Unassembled WGS sequence"/>
</dbReference>
<reference evidence="1" key="2">
    <citation type="journal article" date="2020" name="Nat. Commun.">
        <title>Large-scale genome sequencing of mycorrhizal fungi provides insights into the early evolution of symbiotic traits.</title>
        <authorList>
            <person name="Miyauchi S."/>
            <person name="Kiss E."/>
            <person name="Kuo A."/>
            <person name="Drula E."/>
            <person name="Kohler A."/>
            <person name="Sanchez-Garcia M."/>
            <person name="Morin E."/>
            <person name="Andreopoulos B."/>
            <person name="Barry K.W."/>
            <person name="Bonito G."/>
            <person name="Buee M."/>
            <person name="Carver A."/>
            <person name="Chen C."/>
            <person name="Cichocki N."/>
            <person name="Clum A."/>
            <person name="Culley D."/>
            <person name="Crous P.W."/>
            <person name="Fauchery L."/>
            <person name="Girlanda M."/>
            <person name="Hayes R.D."/>
            <person name="Keri Z."/>
            <person name="LaButti K."/>
            <person name="Lipzen A."/>
            <person name="Lombard V."/>
            <person name="Magnuson J."/>
            <person name="Maillard F."/>
            <person name="Murat C."/>
            <person name="Nolan M."/>
            <person name="Ohm R.A."/>
            <person name="Pangilinan J."/>
            <person name="Pereira M.F."/>
            <person name="Perotto S."/>
            <person name="Peter M."/>
            <person name="Pfister S."/>
            <person name="Riley R."/>
            <person name="Sitrit Y."/>
            <person name="Stielow J.B."/>
            <person name="Szollosi G."/>
            <person name="Zifcakova L."/>
            <person name="Stursova M."/>
            <person name="Spatafora J.W."/>
            <person name="Tedersoo L."/>
            <person name="Vaario L.M."/>
            <person name="Yamada A."/>
            <person name="Yan M."/>
            <person name="Wang P."/>
            <person name="Xu J."/>
            <person name="Bruns T."/>
            <person name="Baldrian P."/>
            <person name="Vilgalys R."/>
            <person name="Dunand C."/>
            <person name="Henrissat B."/>
            <person name="Grigoriev I.V."/>
            <person name="Hibbett D."/>
            <person name="Nagy L.G."/>
            <person name="Martin F.M."/>
        </authorList>
    </citation>
    <scope>NUCLEOTIDE SEQUENCE</scope>
    <source>
        <strain evidence="1">Prilba</strain>
    </source>
</reference>
<organism evidence="1 2">
    <name type="scientific">Russula ochroleuca</name>
    <dbReference type="NCBI Taxonomy" id="152965"/>
    <lineage>
        <taxon>Eukaryota</taxon>
        <taxon>Fungi</taxon>
        <taxon>Dikarya</taxon>
        <taxon>Basidiomycota</taxon>
        <taxon>Agaricomycotina</taxon>
        <taxon>Agaricomycetes</taxon>
        <taxon>Russulales</taxon>
        <taxon>Russulaceae</taxon>
        <taxon>Russula</taxon>
    </lineage>
</organism>
<evidence type="ECO:0000313" key="1">
    <source>
        <dbReference type="EMBL" id="KAF8472214.1"/>
    </source>
</evidence>
<gene>
    <name evidence="1" type="ORF">DFH94DRAFT_767318</name>
</gene>
<dbReference type="EMBL" id="WHVB01000021">
    <property type="protein sequence ID" value="KAF8472214.1"/>
    <property type="molecule type" value="Genomic_DNA"/>
</dbReference>